<sequence length="344" mass="38462">MSASALNTYVTAMTSPEKKALPPHKQLADSASLPDEYLMNYPILNQRQAAIAIRWQQQTPQLFYQQLRHHTTHIARRPVLPKKSLNSWMAFRSFYQNLFPHLQQKEASIYLTALWKRDPFKAKWTIIAAAYSKIRNTVGKPRAPLDRYLNIVCPQMGMIGVEAYLELLSWSCTQNADGLLFTQTTSPDLQALGQHILHSSMTEKDVVLFCGYAGYITHNVARRIVGARTDHRLSQHGLFASAPIIDTPDTVRGDSSSLPLAAVPKESGVEGPSTILAPMAENYEWTGSMSDLYHPSEGSIDFDRLTRSYHVSPWNTTNIDNPQALDTFVESAGMIDGFLAPIGK</sequence>
<evidence type="ECO:0000259" key="6">
    <source>
        <dbReference type="PROSITE" id="PS51325"/>
    </source>
</evidence>
<evidence type="ECO:0000256" key="5">
    <source>
        <dbReference type="RuleBase" id="RU003516"/>
    </source>
</evidence>
<dbReference type="InterPro" id="IPR006856">
    <property type="entry name" value="MATalpha_HMGbox"/>
</dbReference>
<proteinExistence type="inferred from homology"/>
<comment type="subcellular location">
    <subcellularLocation>
        <location evidence="5">Nucleus</location>
    </subcellularLocation>
</comment>
<evidence type="ECO:0000313" key="7">
    <source>
        <dbReference type="EMBL" id="CAA06844.1"/>
    </source>
</evidence>
<keyword evidence="2 5" id="KW-0238">DNA-binding</keyword>
<dbReference type="AlphaFoldDB" id="O93942"/>
<accession>O93942</accession>
<dbReference type="GO" id="GO:0045895">
    <property type="term" value="P:positive regulation of mating-type specific transcription, DNA-templated"/>
    <property type="evidence" value="ECO:0007669"/>
    <property type="project" value="InterPro"/>
</dbReference>
<organism evidence="7">
    <name type="scientific">Pyrenopeziza brassicae</name>
    <dbReference type="NCBI Taxonomy" id="76659"/>
    <lineage>
        <taxon>Eukaryota</taxon>
        <taxon>Fungi</taxon>
        <taxon>Dikarya</taxon>
        <taxon>Ascomycota</taxon>
        <taxon>Pezizomycotina</taxon>
        <taxon>Leotiomycetes</taxon>
        <taxon>Helotiales</taxon>
        <taxon>Ploettnerulaceae</taxon>
        <taxon>Pyrenopeziza</taxon>
    </lineage>
</organism>
<evidence type="ECO:0000256" key="4">
    <source>
        <dbReference type="ARBA" id="ARBA00023242"/>
    </source>
</evidence>
<dbReference type="Pfam" id="PF04769">
    <property type="entry name" value="MATalpha_HMGbox"/>
    <property type="match status" value="1"/>
</dbReference>
<dbReference type="PROSITE" id="PS51325">
    <property type="entry name" value="ALPHA_BOX"/>
    <property type="match status" value="1"/>
</dbReference>
<protein>
    <submittedName>
        <fullName evidence="7">Alpha-1 domain protein</fullName>
    </submittedName>
</protein>
<evidence type="ECO:0000256" key="2">
    <source>
        <dbReference type="ARBA" id="ARBA00023125"/>
    </source>
</evidence>
<dbReference type="GO" id="GO:0008301">
    <property type="term" value="F:DNA binding, bending"/>
    <property type="evidence" value="ECO:0007669"/>
    <property type="project" value="InterPro"/>
</dbReference>
<gene>
    <name evidence="7" type="primary">pad1</name>
</gene>
<dbReference type="EMBL" id="AJ006073">
    <property type="protein sequence ID" value="CAA06844.1"/>
    <property type="molecule type" value="Genomic_DNA"/>
</dbReference>
<keyword evidence="3 5" id="KW-0804">Transcription</keyword>
<feature type="domain" description="Alpha box" evidence="6">
    <location>
        <begin position="80"/>
        <end position="135"/>
    </location>
</feature>
<comment type="similarity">
    <text evidence="5">Belongs to the MATALPHA1 family.</text>
</comment>
<name>O93942_PYRBR</name>
<dbReference type="GO" id="GO:0005634">
    <property type="term" value="C:nucleus"/>
    <property type="evidence" value="ECO:0007669"/>
    <property type="project" value="UniProtKB-SubCell"/>
</dbReference>
<keyword evidence="4 5" id="KW-0539">Nucleus</keyword>
<reference evidence="7" key="1">
    <citation type="journal article" date="1998" name="Mol. Microbiol.">
        <title>Cloning of the mating type loci from Pyrenopeziza brassicae reveals the presence of a novel mating type gene within a discomycete MAT 1-2 locus encoding a putative metallothionein-like protein.</title>
        <authorList>
            <person name="Singh G."/>
            <person name="Ashby A.M."/>
        </authorList>
    </citation>
    <scope>NUCLEOTIDE SEQUENCE</scope>
    <source>
        <strain evidence="7">JH26</strain>
    </source>
</reference>
<keyword evidence="1 5" id="KW-0805">Transcription regulation</keyword>
<evidence type="ECO:0000256" key="1">
    <source>
        <dbReference type="ARBA" id="ARBA00023015"/>
    </source>
</evidence>
<evidence type="ECO:0000256" key="3">
    <source>
        <dbReference type="ARBA" id="ARBA00023163"/>
    </source>
</evidence>